<keyword evidence="6" id="KW-0963">Cytoplasm</keyword>
<evidence type="ECO:0000256" key="5">
    <source>
        <dbReference type="ARBA" id="ARBA00020265"/>
    </source>
</evidence>
<gene>
    <name evidence="9" type="ORF">SPHA_37552</name>
</gene>
<accession>A0A812CN31</accession>
<dbReference type="Proteomes" id="UP000597762">
    <property type="component" value="Unassembled WGS sequence"/>
</dbReference>
<dbReference type="PANTHER" id="PTHR12896">
    <property type="entry name" value="PAX6 NEIGHBOR PROTEIN PAXNEB"/>
    <property type="match status" value="1"/>
</dbReference>
<protein>
    <recommendedName>
        <fullName evidence="5">Elongator complex protein 4</fullName>
    </recommendedName>
</protein>
<evidence type="ECO:0000256" key="1">
    <source>
        <dbReference type="ARBA" id="ARBA00004123"/>
    </source>
</evidence>
<dbReference type="InterPro" id="IPR008728">
    <property type="entry name" value="Elongator_complex_protein_4"/>
</dbReference>
<organism evidence="9 10">
    <name type="scientific">Acanthosepion pharaonis</name>
    <name type="common">Pharaoh cuttlefish</name>
    <name type="synonym">Sepia pharaonis</name>
    <dbReference type="NCBI Taxonomy" id="158019"/>
    <lineage>
        <taxon>Eukaryota</taxon>
        <taxon>Metazoa</taxon>
        <taxon>Spiralia</taxon>
        <taxon>Lophotrochozoa</taxon>
        <taxon>Mollusca</taxon>
        <taxon>Cephalopoda</taxon>
        <taxon>Coleoidea</taxon>
        <taxon>Decapodiformes</taxon>
        <taxon>Sepiida</taxon>
        <taxon>Sepiina</taxon>
        <taxon>Sepiidae</taxon>
        <taxon>Acanthosepion</taxon>
    </lineage>
</organism>
<dbReference type="GO" id="GO:0008023">
    <property type="term" value="C:transcription elongation factor complex"/>
    <property type="evidence" value="ECO:0007669"/>
    <property type="project" value="TreeGrafter"/>
</dbReference>
<comment type="subcellular location">
    <subcellularLocation>
        <location evidence="2">Cytoplasm</location>
    </subcellularLocation>
    <subcellularLocation>
        <location evidence="1">Nucleus</location>
    </subcellularLocation>
</comment>
<evidence type="ECO:0000313" key="10">
    <source>
        <dbReference type="Proteomes" id="UP000597762"/>
    </source>
</evidence>
<dbReference type="OrthoDB" id="289162at2759"/>
<evidence type="ECO:0000256" key="8">
    <source>
        <dbReference type="ARBA" id="ARBA00023242"/>
    </source>
</evidence>
<dbReference type="UniPathway" id="UPA00988"/>
<dbReference type="GO" id="GO:0002098">
    <property type="term" value="P:tRNA wobble uridine modification"/>
    <property type="evidence" value="ECO:0007669"/>
    <property type="project" value="InterPro"/>
</dbReference>
<comment type="pathway">
    <text evidence="3">tRNA modification; 5-methoxycarbonylmethyl-2-thiouridine-tRNA biosynthesis.</text>
</comment>
<sequence length="230" mass="26570">MTLVDVSQLIDSSQLQDVHKVKEPKLCAYEKLLQSLHSVGSPLWGDLSTCDVGGSSPEMDIMLPRFIFVFFSLNLKDPGFVRRIERLSDTVVQLESFADSKKARNPLYKDYHGLLNIKQLPKLNSIKCQMPDVMDWAFKLKRKKLVIEKLHLPPDLSVSASRPEDHPATSYRRTLKVKENNLGHFLNAFTKFESLYINSEIDWDSTIGQFNDLLFCFYFYCLFSQSLYFV</sequence>
<dbReference type="GO" id="GO:0005737">
    <property type="term" value="C:cytoplasm"/>
    <property type="evidence" value="ECO:0007669"/>
    <property type="project" value="UniProtKB-SubCell"/>
</dbReference>
<evidence type="ECO:0000256" key="6">
    <source>
        <dbReference type="ARBA" id="ARBA00022490"/>
    </source>
</evidence>
<dbReference type="PANTHER" id="PTHR12896:SF1">
    <property type="entry name" value="ELONGATOR COMPLEX PROTEIN 4"/>
    <property type="match status" value="1"/>
</dbReference>
<keyword evidence="10" id="KW-1185">Reference proteome</keyword>
<dbReference type="Gene3D" id="3.40.50.300">
    <property type="entry name" value="P-loop containing nucleotide triphosphate hydrolases"/>
    <property type="match status" value="1"/>
</dbReference>
<dbReference type="GO" id="GO:0033588">
    <property type="term" value="C:elongator holoenzyme complex"/>
    <property type="evidence" value="ECO:0007669"/>
    <property type="project" value="InterPro"/>
</dbReference>
<evidence type="ECO:0000256" key="7">
    <source>
        <dbReference type="ARBA" id="ARBA00022694"/>
    </source>
</evidence>
<evidence type="ECO:0000256" key="3">
    <source>
        <dbReference type="ARBA" id="ARBA00005043"/>
    </source>
</evidence>
<reference evidence="9" key="1">
    <citation type="submission" date="2021-01" db="EMBL/GenBank/DDBJ databases">
        <authorList>
            <person name="Li R."/>
            <person name="Bekaert M."/>
        </authorList>
    </citation>
    <scope>NUCLEOTIDE SEQUENCE</scope>
    <source>
        <strain evidence="9">Farmed</strain>
    </source>
</reference>
<evidence type="ECO:0000256" key="2">
    <source>
        <dbReference type="ARBA" id="ARBA00004496"/>
    </source>
</evidence>
<comment type="similarity">
    <text evidence="4">Belongs to the ELP4 family.</text>
</comment>
<dbReference type="InterPro" id="IPR027417">
    <property type="entry name" value="P-loop_NTPase"/>
</dbReference>
<evidence type="ECO:0000313" key="9">
    <source>
        <dbReference type="EMBL" id="CAE1272150.1"/>
    </source>
</evidence>
<keyword evidence="8" id="KW-0539">Nucleus</keyword>
<name>A0A812CN31_ACAPH</name>
<evidence type="ECO:0000256" key="4">
    <source>
        <dbReference type="ARBA" id="ARBA00007573"/>
    </source>
</evidence>
<proteinExistence type="inferred from homology"/>
<dbReference type="Pfam" id="PF05625">
    <property type="entry name" value="PAXNEB"/>
    <property type="match status" value="1"/>
</dbReference>
<dbReference type="EMBL" id="CAHIKZ030001673">
    <property type="protein sequence ID" value="CAE1272150.1"/>
    <property type="molecule type" value="Genomic_DNA"/>
</dbReference>
<comment type="caution">
    <text evidence="9">The sequence shown here is derived from an EMBL/GenBank/DDBJ whole genome shotgun (WGS) entry which is preliminary data.</text>
</comment>
<keyword evidence="7" id="KW-0819">tRNA processing</keyword>
<dbReference type="AlphaFoldDB" id="A0A812CN31"/>